<accession>A0ABM8YSD3</accession>
<reference evidence="1 2" key="1">
    <citation type="submission" date="2021-10" db="EMBL/GenBank/DDBJ databases">
        <authorList>
            <person name="Criscuolo A."/>
        </authorList>
    </citation>
    <scope>NUCLEOTIDE SEQUENCE [LARGE SCALE GENOMIC DNA]</scope>
    <source>
        <strain evidence="2">CIP 111883</strain>
    </source>
</reference>
<gene>
    <name evidence="1" type="ORF">BACCIP111883_03602</name>
</gene>
<dbReference type="Proteomes" id="UP000789833">
    <property type="component" value="Unassembled WGS sequence"/>
</dbReference>
<evidence type="ECO:0000313" key="2">
    <source>
        <dbReference type="Proteomes" id="UP000789833"/>
    </source>
</evidence>
<dbReference type="EMBL" id="CAKJTJ010000027">
    <property type="protein sequence ID" value="CAG9622811.1"/>
    <property type="molecule type" value="Genomic_DNA"/>
</dbReference>
<comment type="caution">
    <text evidence="1">The sequence shown here is derived from an EMBL/GenBank/DDBJ whole genome shotgun (WGS) entry which is preliminary data.</text>
</comment>
<sequence>MLEAINRFGVITSTQLSEYLKGKISYVTVYAAKPRLVDLGFIAEEKIGRVLILYMRPSGVDYLGSTLTPFTKINYAGLKHQLIMNDCLLALRSLAIKKGASFEFITERELRSQYLEQNFTLADRKNTTLLKKLPDRIPDFVVTENGEQVAHEVELTQKSYKRLLRKFDTYTGEILNGRYSKIRYLCYSDVIRQAVTRAATAQNFRKDALQLELIERLMHFADKE</sequence>
<protein>
    <submittedName>
        <fullName evidence="1">Uncharacterized protein</fullName>
    </submittedName>
</protein>
<dbReference type="RefSeq" id="WP_230503683.1">
    <property type="nucleotide sequence ID" value="NZ_CAKJTJ010000027.1"/>
</dbReference>
<evidence type="ECO:0000313" key="1">
    <source>
        <dbReference type="EMBL" id="CAG9622811.1"/>
    </source>
</evidence>
<proteinExistence type="predicted"/>
<organism evidence="1 2">
    <name type="scientific">Sutcliffiella rhizosphaerae</name>
    <dbReference type="NCBI Taxonomy" id="2880967"/>
    <lineage>
        <taxon>Bacteria</taxon>
        <taxon>Bacillati</taxon>
        <taxon>Bacillota</taxon>
        <taxon>Bacilli</taxon>
        <taxon>Bacillales</taxon>
        <taxon>Bacillaceae</taxon>
        <taxon>Sutcliffiella</taxon>
    </lineage>
</organism>
<keyword evidence="2" id="KW-1185">Reference proteome</keyword>
<name>A0ABM8YSD3_9BACI</name>